<dbReference type="GO" id="GO:0009926">
    <property type="term" value="P:auxin polar transport"/>
    <property type="evidence" value="ECO:0007669"/>
    <property type="project" value="TreeGrafter"/>
</dbReference>
<dbReference type="GO" id="GO:0010329">
    <property type="term" value="F:auxin efflux transmembrane transporter activity"/>
    <property type="evidence" value="ECO:0007669"/>
    <property type="project" value="TreeGrafter"/>
</dbReference>
<dbReference type="AlphaFoldDB" id="A0AAV2DTF3"/>
<comment type="function">
    <text evidence="8">May act as a component of the auxin efflux carrier.</text>
</comment>
<keyword evidence="7 8" id="KW-0927">Auxin signaling pathway</keyword>
<keyword evidence="10" id="KW-1185">Reference proteome</keyword>
<comment type="subcellular location">
    <subcellularLocation>
        <location evidence="1 8">Membrane</location>
        <topology evidence="1 8">Multi-pass membrane protein</topology>
    </subcellularLocation>
</comment>
<dbReference type="PANTHER" id="PTHR31752">
    <property type="entry name" value="AUXIN EFFLUX CARRIER COMPONENT 1B-RELATED"/>
    <property type="match status" value="1"/>
</dbReference>
<organism evidence="9 10">
    <name type="scientific">Linum trigynum</name>
    <dbReference type="NCBI Taxonomy" id="586398"/>
    <lineage>
        <taxon>Eukaryota</taxon>
        <taxon>Viridiplantae</taxon>
        <taxon>Streptophyta</taxon>
        <taxon>Embryophyta</taxon>
        <taxon>Tracheophyta</taxon>
        <taxon>Spermatophyta</taxon>
        <taxon>Magnoliopsida</taxon>
        <taxon>eudicotyledons</taxon>
        <taxon>Gunneridae</taxon>
        <taxon>Pentapetalae</taxon>
        <taxon>rosids</taxon>
        <taxon>fabids</taxon>
        <taxon>Malpighiales</taxon>
        <taxon>Linaceae</taxon>
        <taxon>Linum</taxon>
    </lineage>
</organism>
<evidence type="ECO:0000256" key="5">
    <source>
        <dbReference type="ARBA" id="ARBA00022989"/>
    </source>
</evidence>
<comment type="caution">
    <text evidence="8">Lacks conserved residue(s) required for the propagation of feature annotation.</text>
</comment>
<keyword evidence="4 8" id="KW-0812">Transmembrane</keyword>
<feature type="transmembrane region" description="Helical" evidence="8">
    <location>
        <begin position="45"/>
        <end position="65"/>
    </location>
</feature>
<feature type="transmembrane region" description="Helical" evidence="8">
    <location>
        <begin position="486"/>
        <end position="505"/>
    </location>
</feature>
<dbReference type="GO" id="GO:0009734">
    <property type="term" value="P:auxin-activated signaling pathway"/>
    <property type="evidence" value="ECO:0007669"/>
    <property type="project" value="UniProtKB-UniRule"/>
</dbReference>
<evidence type="ECO:0000313" key="9">
    <source>
        <dbReference type="EMBL" id="CAL1376833.1"/>
    </source>
</evidence>
<evidence type="ECO:0000256" key="1">
    <source>
        <dbReference type="ARBA" id="ARBA00004141"/>
    </source>
</evidence>
<dbReference type="PANTHER" id="PTHR31752:SF4">
    <property type="entry name" value="AUXIN EFFLUX CARRIER COMPONENT 2"/>
    <property type="match status" value="1"/>
</dbReference>
<feature type="transmembrane region" description="Helical" evidence="8">
    <location>
        <begin position="111"/>
        <end position="139"/>
    </location>
</feature>
<dbReference type="NCBIfam" id="TIGR00946">
    <property type="entry name" value="2a69"/>
    <property type="match status" value="1"/>
</dbReference>
<evidence type="ECO:0000313" key="10">
    <source>
        <dbReference type="Proteomes" id="UP001497516"/>
    </source>
</evidence>
<evidence type="ECO:0000256" key="8">
    <source>
        <dbReference type="RuleBase" id="RU362108"/>
    </source>
</evidence>
<keyword evidence="3 8" id="KW-0813">Transport</keyword>
<feature type="transmembrane region" description="Helical" evidence="8">
    <location>
        <begin position="577"/>
        <end position="596"/>
    </location>
</feature>
<reference evidence="9 10" key="1">
    <citation type="submission" date="2024-04" db="EMBL/GenBank/DDBJ databases">
        <authorList>
            <person name="Fracassetti M."/>
        </authorList>
    </citation>
    <scope>NUCLEOTIDE SEQUENCE [LARGE SCALE GENOMIC DNA]</scope>
</reference>
<accession>A0AAV2DTF3</accession>
<dbReference type="EMBL" id="OZ034816">
    <property type="protein sequence ID" value="CAL1376833.1"/>
    <property type="molecule type" value="Genomic_DNA"/>
</dbReference>
<sequence>MITGKEFYQVLSALVPLYLTMGLAYASVRWWKIFTPEQCAGINRFVAVFAVPLLSFTFVASNNLYRMNYRFLAADTIQKASLLILLLLLSKTPLLRRRRRHTTASSSSSSLDWVITLFSLSTLPNTLVVGIPLLAAMYGDFTSPLMVQIVVLQSIVWYTILLALFEYRAAVRFIADQFPAPGTAARISSVRVDPDVVSLSSSGGRTVVGASIADVDERGNIHVVVSRLSASSTASFSVSSTKSLKQQQQAAPAGAMTVVNNNNNNNNASSYREAVGAGTCPPRASDLTGVEIWSVRSSPRNSNFVEEDGNVEIKNIVSGRKSLQQHHCKSGGGGGGSMSRPPQLLHMFSWSGTNNTSSFPGYYYSRNNLNDNYNNSNIGMKKNKVGSSDGEVETRTAGVQGETNGWDHIHITGERKVDVVEEEEEVEEKKGMAPKGVMTKLVLIMVWKKLVRNPNSYASLSGVVWSLLAFRWNLTLPAIVKNSVSILANTGLGMAMFSLGLFMALQPKVIACGKWMALLAMVARFLLGPGLAAAAALAVGVRGVLLQVTIVQAALPQGIVPFVFAKEYDLHPDILSTAVLCGMVLALPVTIVYYVVLGL</sequence>
<feature type="transmembrane region" description="Helical" evidence="8">
    <location>
        <begin position="6"/>
        <end position="25"/>
    </location>
</feature>
<keyword evidence="5 8" id="KW-1133">Transmembrane helix</keyword>
<evidence type="ECO:0000256" key="7">
    <source>
        <dbReference type="ARBA" id="ARBA00023294"/>
    </source>
</evidence>
<evidence type="ECO:0000256" key="2">
    <source>
        <dbReference type="ARBA" id="ARBA00009177"/>
    </source>
</evidence>
<feature type="transmembrane region" description="Helical" evidence="8">
    <location>
        <begin position="145"/>
        <end position="165"/>
    </location>
</feature>
<dbReference type="Pfam" id="PF03547">
    <property type="entry name" value="Mem_trans"/>
    <property type="match status" value="1"/>
</dbReference>
<dbReference type="GO" id="GO:0005783">
    <property type="term" value="C:endoplasmic reticulum"/>
    <property type="evidence" value="ECO:0007669"/>
    <property type="project" value="TreeGrafter"/>
</dbReference>
<dbReference type="GO" id="GO:0005886">
    <property type="term" value="C:plasma membrane"/>
    <property type="evidence" value="ECO:0007669"/>
    <property type="project" value="TreeGrafter"/>
</dbReference>
<gene>
    <name evidence="9" type="ORF">LTRI10_LOCUS18538</name>
</gene>
<dbReference type="Proteomes" id="UP001497516">
    <property type="component" value="Chromosome 3"/>
</dbReference>
<evidence type="ECO:0000256" key="6">
    <source>
        <dbReference type="ARBA" id="ARBA00023136"/>
    </source>
</evidence>
<keyword evidence="6 8" id="KW-0472">Membrane</keyword>
<name>A0AAV2DTF3_9ROSI</name>
<dbReference type="InterPro" id="IPR051107">
    <property type="entry name" value="Auxin_Efflux_Carrier"/>
</dbReference>
<protein>
    <recommendedName>
        <fullName evidence="8">Auxin efflux carrier component</fullName>
    </recommendedName>
</protein>
<dbReference type="InterPro" id="IPR014024">
    <property type="entry name" value="Auxin_eff_plant"/>
</dbReference>
<feature type="transmembrane region" description="Helical" evidence="8">
    <location>
        <begin position="544"/>
        <end position="565"/>
    </location>
</feature>
<proteinExistence type="inferred from homology"/>
<evidence type="ECO:0000256" key="3">
    <source>
        <dbReference type="ARBA" id="ARBA00022448"/>
    </source>
</evidence>
<comment type="similarity">
    <text evidence="2 8">Belongs to the auxin efflux carrier (TC 2.A.69.1) family.</text>
</comment>
<dbReference type="InterPro" id="IPR004776">
    <property type="entry name" value="Mem_transp_PIN-like"/>
</dbReference>
<evidence type="ECO:0000256" key="4">
    <source>
        <dbReference type="ARBA" id="ARBA00022692"/>
    </source>
</evidence>
<feature type="transmembrane region" description="Helical" evidence="8">
    <location>
        <begin position="517"/>
        <end position="538"/>
    </location>
</feature>